<dbReference type="Proteomes" id="UP000831390">
    <property type="component" value="Chromosome"/>
</dbReference>
<reference evidence="2 3" key="1">
    <citation type="submission" date="2022-03" db="EMBL/GenBank/DDBJ databases">
        <title>Hymenobactersp. isolated from the air.</title>
        <authorList>
            <person name="Won M."/>
            <person name="Kwon S.-W."/>
        </authorList>
    </citation>
    <scope>NUCLEOTIDE SEQUENCE [LARGE SCALE GENOMIC DNA]</scope>
    <source>
        <strain evidence="2 3">KACC 22596</strain>
    </source>
</reference>
<organism evidence="2 3">
    <name type="scientific">Hymenobacter monticola</name>
    <dbReference type="NCBI Taxonomy" id="1705399"/>
    <lineage>
        <taxon>Bacteria</taxon>
        <taxon>Pseudomonadati</taxon>
        <taxon>Bacteroidota</taxon>
        <taxon>Cytophagia</taxon>
        <taxon>Cytophagales</taxon>
        <taxon>Hymenobacteraceae</taxon>
        <taxon>Hymenobacter</taxon>
    </lineage>
</organism>
<feature type="domain" description="Gliding motility-associated protein GldM first immunoglobulin-like" evidence="1">
    <location>
        <begin position="202"/>
        <end position="297"/>
    </location>
</feature>
<keyword evidence="3" id="KW-1185">Reference proteome</keyword>
<proteinExistence type="predicted"/>
<sequence>MLPALLLVAAAASSCRGPSSQEVALVRLHQLREMLLSGNDNLSKANATQFQQMETQVHATGMRPPDVAVLSQGRVLHDSTHALAGYLRNLREELSQRTRERDLLAQLGTRGAVGEIMQAQADRLQLRLSRHAQRLQQIDPPHAAPSAPNAEAYALSPFDFGNTTLAGAQAALARYETVLLLQEEAALARLSAKLTPSRLRAAFHAMATAEKSVVRPGDTYRAQVRLAQVRYQPGALAMKVNGRTIPVGPDGIGQVELSTAVPGQGRTLQAFWEGSITVSVSRRDSTFRLRVPYTVVK</sequence>
<name>A0ABY4B735_9BACT</name>
<dbReference type="EMBL" id="CP094534">
    <property type="protein sequence ID" value="UOE34984.1"/>
    <property type="molecule type" value="Genomic_DNA"/>
</dbReference>
<dbReference type="InterPro" id="IPR048405">
    <property type="entry name" value="GldM_Ig-like-1"/>
</dbReference>
<dbReference type="Pfam" id="PF21601">
    <property type="entry name" value="GldM_2nd"/>
    <property type="match status" value="1"/>
</dbReference>
<evidence type="ECO:0000259" key="1">
    <source>
        <dbReference type="Pfam" id="PF21601"/>
    </source>
</evidence>
<accession>A0ABY4B735</accession>
<evidence type="ECO:0000313" key="3">
    <source>
        <dbReference type="Proteomes" id="UP000831390"/>
    </source>
</evidence>
<gene>
    <name evidence="2" type="ORF">MTP16_04865</name>
</gene>
<protein>
    <recommendedName>
        <fullName evidence="1">Gliding motility-associated protein GldM first immunoglobulin-like domain-containing protein</fullName>
    </recommendedName>
</protein>
<dbReference type="RefSeq" id="WP_243516399.1">
    <property type="nucleotide sequence ID" value="NZ_CP094534.1"/>
</dbReference>
<evidence type="ECO:0000313" key="2">
    <source>
        <dbReference type="EMBL" id="UOE34984.1"/>
    </source>
</evidence>